<dbReference type="InterPro" id="IPR003494">
    <property type="entry name" value="SHS2_FtsA"/>
</dbReference>
<dbReference type="OrthoDB" id="9810567at2"/>
<reference evidence="8 9" key="1">
    <citation type="submission" date="2015-04" db="EMBL/GenBank/DDBJ databases">
        <title>Buchnera aphidicola assembly.</title>
        <authorList>
            <person name="Zhang Y."/>
        </authorList>
    </citation>
    <scope>NUCLEOTIDE SEQUENCE [LARGE SCALE GENOMIC DNA]</scope>
    <source>
        <strain evidence="8 9">SC</strain>
    </source>
</reference>
<dbReference type="Gene3D" id="3.30.420.40">
    <property type="match status" value="2"/>
</dbReference>
<gene>
    <name evidence="5 8" type="primary">ftsA</name>
    <name evidence="8" type="ORF">XW81_00985</name>
</gene>
<comment type="subcellular location">
    <subcellularLocation>
        <location evidence="5">Cell membrane</location>
        <topology evidence="5">Peripheral membrane protein</topology>
        <orientation evidence="5">Cytoplasmic side</orientation>
    </subcellularLocation>
    <text evidence="5">Localizes to the Z ring in an FtsZ-dependent manner. Targeted to the membrane through a conserved C-terminal amphipathic helix.</text>
</comment>
<evidence type="ECO:0000313" key="8">
    <source>
        <dbReference type="EMBL" id="ANF16998.1"/>
    </source>
</evidence>
<organism evidence="8 9">
    <name type="scientific">Buchnera aphidicola subsp. Schlechtendalia chinensis</name>
    <dbReference type="NCBI Taxonomy" id="118110"/>
    <lineage>
        <taxon>Bacteria</taxon>
        <taxon>Pseudomonadati</taxon>
        <taxon>Pseudomonadota</taxon>
        <taxon>Gammaproteobacteria</taxon>
        <taxon>Enterobacterales</taxon>
        <taxon>Erwiniaceae</taxon>
        <taxon>Buchnera</taxon>
    </lineage>
</organism>
<dbReference type="SUPFAM" id="SSF53067">
    <property type="entry name" value="Actin-like ATPase domain"/>
    <property type="match status" value="2"/>
</dbReference>
<dbReference type="GO" id="GO:0043093">
    <property type="term" value="P:FtsZ-dependent cytokinesis"/>
    <property type="evidence" value="ECO:0007669"/>
    <property type="project" value="UniProtKB-UniRule"/>
</dbReference>
<dbReference type="HAMAP" id="MF_02033">
    <property type="entry name" value="FtsA"/>
    <property type="match status" value="1"/>
</dbReference>
<dbReference type="AlphaFoldDB" id="A0A172WDE7"/>
<dbReference type="SMART" id="SM00842">
    <property type="entry name" value="FtsA"/>
    <property type="match status" value="1"/>
</dbReference>
<dbReference type="NCBIfam" id="NF007009">
    <property type="entry name" value="PRK09472.1"/>
    <property type="match status" value="1"/>
</dbReference>
<evidence type="ECO:0000256" key="6">
    <source>
        <dbReference type="PIRNR" id="PIRNR003101"/>
    </source>
</evidence>
<feature type="domain" description="SHS2" evidence="7">
    <location>
        <begin position="10"/>
        <end position="196"/>
    </location>
</feature>
<accession>A0A172WDE7</accession>
<evidence type="ECO:0000256" key="2">
    <source>
        <dbReference type="ARBA" id="ARBA00022618"/>
    </source>
</evidence>
<dbReference type="EMBL" id="CP011299">
    <property type="protein sequence ID" value="ANF16998.1"/>
    <property type="molecule type" value="Genomic_DNA"/>
</dbReference>
<keyword evidence="3 5" id="KW-0472">Membrane</keyword>
<dbReference type="InterPro" id="IPR020823">
    <property type="entry name" value="Cell_div_FtsA"/>
</dbReference>
<name>A0A172WDE7_BUCSC</name>
<dbReference type="PANTHER" id="PTHR32432:SF4">
    <property type="entry name" value="CELL DIVISION PROTEIN FTSA"/>
    <property type="match status" value="1"/>
</dbReference>
<evidence type="ECO:0000256" key="4">
    <source>
        <dbReference type="ARBA" id="ARBA00023306"/>
    </source>
</evidence>
<dbReference type="GO" id="GO:0032153">
    <property type="term" value="C:cell division site"/>
    <property type="evidence" value="ECO:0007669"/>
    <property type="project" value="UniProtKB-UniRule"/>
</dbReference>
<evidence type="ECO:0000259" key="7">
    <source>
        <dbReference type="SMART" id="SM00842"/>
    </source>
</evidence>
<evidence type="ECO:0000256" key="5">
    <source>
        <dbReference type="HAMAP-Rule" id="MF_02033"/>
    </source>
</evidence>
<dbReference type="PATRIC" id="fig|118110.3.peg.196"/>
<dbReference type="Pfam" id="PF14450">
    <property type="entry name" value="FtsA"/>
    <property type="match status" value="1"/>
</dbReference>
<dbReference type="InterPro" id="IPR050696">
    <property type="entry name" value="FtsA/MreB"/>
</dbReference>
<comment type="similarity">
    <text evidence="5 6">Belongs to the FtsA/MreB family.</text>
</comment>
<dbReference type="PIRSF" id="PIRSF003101">
    <property type="entry name" value="FtsA"/>
    <property type="match status" value="1"/>
</dbReference>
<evidence type="ECO:0000313" key="9">
    <source>
        <dbReference type="Proteomes" id="UP000077654"/>
    </source>
</evidence>
<keyword evidence="9" id="KW-1185">Reference proteome</keyword>
<dbReference type="CDD" id="cd24048">
    <property type="entry name" value="ASKHA_NBD_FtsA"/>
    <property type="match status" value="1"/>
</dbReference>
<comment type="function">
    <text evidence="5 6">Cell division protein that is involved in the assembly of the Z ring. May serve as a membrane anchor for the Z ring.</text>
</comment>
<dbReference type="InterPro" id="IPR043129">
    <property type="entry name" value="ATPase_NBD"/>
</dbReference>
<dbReference type="Proteomes" id="UP000077654">
    <property type="component" value="Chromosome"/>
</dbReference>
<dbReference type="NCBIfam" id="TIGR01174">
    <property type="entry name" value="ftsA"/>
    <property type="match status" value="1"/>
</dbReference>
<dbReference type="RefSeq" id="WP_075474064.1">
    <property type="nucleotide sequence ID" value="NZ_CP011299.1"/>
</dbReference>
<evidence type="ECO:0000256" key="3">
    <source>
        <dbReference type="ARBA" id="ARBA00023136"/>
    </source>
</evidence>
<dbReference type="STRING" id="118110.XW81_00985"/>
<evidence type="ECO:0000256" key="1">
    <source>
        <dbReference type="ARBA" id="ARBA00022475"/>
    </source>
</evidence>
<dbReference type="GO" id="GO:0009898">
    <property type="term" value="C:cytoplasmic side of plasma membrane"/>
    <property type="evidence" value="ECO:0007669"/>
    <property type="project" value="UniProtKB-UniRule"/>
</dbReference>
<keyword evidence="4 5" id="KW-0131">Cell cycle</keyword>
<dbReference type="FunFam" id="3.30.1490.110:FF:000001">
    <property type="entry name" value="Cell division protein FtsA"/>
    <property type="match status" value="1"/>
</dbReference>
<keyword evidence="2 5" id="KW-0132">Cell division</keyword>
<protein>
    <recommendedName>
        <fullName evidence="5 6">Cell division protein FtsA</fullName>
    </recommendedName>
</protein>
<sequence length="419" mass="47229">MIKEKERSLIVGLEIGTTKVVTLIGEISVDDTINIIGVGICPSIGINKGVINDLKSIIKCIKKSINQAENMADCKIYSVYLSTSNQNINCQNEVGMVPILENEVTKEDINNVIHTAKCVKIKNEHHIIHIIPQEYSIDKWIGIKNPIGLSGKRIKAKVHLITCFSEIEKNIIKAIETCNLKINRVIFSGLASSKAILTKDECQMGVCMADIGSGTIDITIHTNGIIQHSCVIPYAGNSVTNDISYIFNIPFLQAEMIKIQYGSATTYINKKEYKNIEISNINNEPIRTIRQNELIEVIESRYTELLNLINEKILNVQKNLKKSNNYYKLGAGIVFTGGASKIKLFEKSAKKIFNMPIRIGKPKKIGNLSNNIEEPNYSTVVGLLIYGKEYYENYQKNNRSKNIFTKWLQYIHSWIKNEL</sequence>
<dbReference type="PANTHER" id="PTHR32432">
    <property type="entry name" value="CELL DIVISION PROTEIN FTSA-RELATED"/>
    <property type="match status" value="1"/>
</dbReference>
<dbReference type="Pfam" id="PF02491">
    <property type="entry name" value="SHS2_FTSA"/>
    <property type="match status" value="1"/>
</dbReference>
<keyword evidence="1 5" id="KW-1003">Cell membrane</keyword>
<dbReference type="Gene3D" id="3.30.1490.110">
    <property type="match status" value="1"/>
</dbReference>
<proteinExistence type="inferred from homology"/>
<comment type="subunit">
    <text evidence="5">Self-interacts. Interacts with FtsZ.</text>
</comment>